<evidence type="ECO:0000313" key="2">
    <source>
        <dbReference type="Proteomes" id="UP000807306"/>
    </source>
</evidence>
<accession>A0A9P6JNJ7</accession>
<dbReference type="InterPro" id="IPR032675">
    <property type="entry name" value="LRR_dom_sf"/>
</dbReference>
<dbReference type="EMBL" id="MU157866">
    <property type="protein sequence ID" value="KAF9526878.1"/>
    <property type="molecule type" value="Genomic_DNA"/>
</dbReference>
<organism evidence="1 2">
    <name type="scientific">Crepidotus variabilis</name>
    <dbReference type="NCBI Taxonomy" id="179855"/>
    <lineage>
        <taxon>Eukaryota</taxon>
        <taxon>Fungi</taxon>
        <taxon>Dikarya</taxon>
        <taxon>Basidiomycota</taxon>
        <taxon>Agaricomycotina</taxon>
        <taxon>Agaricomycetes</taxon>
        <taxon>Agaricomycetidae</taxon>
        <taxon>Agaricales</taxon>
        <taxon>Agaricineae</taxon>
        <taxon>Crepidotaceae</taxon>
        <taxon>Crepidotus</taxon>
    </lineage>
</organism>
<dbReference type="OrthoDB" id="3070099at2759"/>
<name>A0A9P6JNJ7_9AGAR</name>
<proteinExistence type="predicted"/>
<gene>
    <name evidence="1" type="ORF">CPB83DRAFT_444011</name>
</gene>
<dbReference type="Gene3D" id="3.80.10.10">
    <property type="entry name" value="Ribonuclease Inhibitor"/>
    <property type="match status" value="1"/>
</dbReference>
<keyword evidence="2" id="KW-1185">Reference proteome</keyword>
<dbReference type="SUPFAM" id="SSF52047">
    <property type="entry name" value="RNI-like"/>
    <property type="match status" value="1"/>
</dbReference>
<dbReference type="AlphaFoldDB" id="A0A9P6JNJ7"/>
<reference evidence="1" key="1">
    <citation type="submission" date="2020-11" db="EMBL/GenBank/DDBJ databases">
        <authorList>
            <consortium name="DOE Joint Genome Institute"/>
            <person name="Ahrendt S."/>
            <person name="Riley R."/>
            <person name="Andreopoulos W."/>
            <person name="Labutti K."/>
            <person name="Pangilinan J."/>
            <person name="Ruiz-Duenas F.J."/>
            <person name="Barrasa J.M."/>
            <person name="Sanchez-Garcia M."/>
            <person name="Camarero S."/>
            <person name="Miyauchi S."/>
            <person name="Serrano A."/>
            <person name="Linde D."/>
            <person name="Babiker R."/>
            <person name="Drula E."/>
            <person name="Ayuso-Fernandez I."/>
            <person name="Pacheco R."/>
            <person name="Padilla G."/>
            <person name="Ferreira P."/>
            <person name="Barriuso J."/>
            <person name="Kellner H."/>
            <person name="Castanera R."/>
            <person name="Alfaro M."/>
            <person name="Ramirez L."/>
            <person name="Pisabarro A.G."/>
            <person name="Kuo A."/>
            <person name="Tritt A."/>
            <person name="Lipzen A."/>
            <person name="He G."/>
            <person name="Yan M."/>
            <person name="Ng V."/>
            <person name="Cullen D."/>
            <person name="Martin F."/>
            <person name="Rosso M.-N."/>
            <person name="Henrissat B."/>
            <person name="Hibbett D."/>
            <person name="Martinez A.T."/>
            <person name="Grigoriev I.V."/>
        </authorList>
    </citation>
    <scope>NUCLEOTIDE SEQUENCE</scope>
    <source>
        <strain evidence="1">CBS 506.95</strain>
    </source>
</reference>
<evidence type="ECO:0000313" key="1">
    <source>
        <dbReference type="EMBL" id="KAF9526878.1"/>
    </source>
</evidence>
<dbReference type="Proteomes" id="UP000807306">
    <property type="component" value="Unassembled WGS sequence"/>
</dbReference>
<sequence>MAAHDVQQNQILPPEIERTIAERVYLDHPTSALTLLLVAKRFNIWLEPLIYRVFCLSSLRTYPSVYLTSMGSENASITSSNNLKPPPNSHLLNRFGHHTQSILFERVPVDHIVYILQHTPNISSLALWSIRGVLLALLPTLSSLPNLSTLSFDPSCFFMAYSEDLSIPFDLPLFRNIEELEIVNITPSFVKWQKLAEMPKLQRLALAGRASDELLDCILDSCSHMESLIVYTLDEIPSTLTRGSGGTVSVLKLGTNLVGGWEQKMRERIYQCLG</sequence>
<protein>
    <recommendedName>
        <fullName evidence="3">F-box domain-containing protein</fullName>
    </recommendedName>
</protein>
<comment type="caution">
    <text evidence="1">The sequence shown here is derived from an EMBL/GenBank/DDBJ whole genome shotgun (WGS) entry which is preliminary data.</text>
</comment>
<evidence type="ECO:0008006" key="3">
    <source>
        <dbReference type="Google" id="ProtNLM"/>
    </source>
</evidence>